<dbReference type="PATRIC" id="fig|1341157.4.peg.2124"/>
<evidence type="ECO:0000313" key="2">
    <source>
        <dbReference type="Proteomes" id="UP000019365"/>
    </source>
</evidence>
<sequence>MNKKLTAGIVALFVAATISGTTQPIFNIGFANSSIVASAADSIPQASYIAHVQSKGWLSYVSGGETAGTTGDSLRLEALRIRFDGVRYQAHVQSKGWGDWVDSDDPVGTVNEKKAIEAVRIKLTNDMAKKYDIYYRLHVAHYGWLGWAKNGEPAGTTGGRVRAEAIQIKVVKRNASFDRGTQKPYMELTLPETNTITKADIQAVCNKYGYANNKYWTTNGSTYFTSCKTPAYASNNRGAVNGWNSFSYRGCSQCYGFADYVMANVASNKKGTTVEIDGQQNSWAYGSVHNGFKKLSGSTAGTLKIGDIVRAGNKNTTGVDQHSAIVYDIDANGNATFLEVWGASGQISFSSRFGGWSYGPRTLSEFNNFGINYILRYEG</sequence>
<reference evidence="1 2" key="1">
    <citation type="journal article" date="2014" name="PLoS ONE">
        <title>Rumen cellulosomics: divergent fiber-degrading strategies revealed by comparative genome-wide analysis of six ruminococcal strains.</title>
        <authorList>
            <person name="Dassa B."/>
            <person name="Borovok I."/>
            <person name="Ruimy-Israeli V."/>
            <person name="Lamed R."/>
            <person name="Flint H.J."/>
            <person name="Duncan S.H."/>
            <person name="Henrissat B."/>
            <person name="Coutinho P."/>
            <person name="Morrison M."/>
            <person name="Mosoni P."/>
            <person name="Yeoman C.J."/>
            <person name="White B.A."/>
            <person name="Bayer E.A."/>
        </authorList>
    </citation>
    <scope>NUCLEOTIDE SEQUENCE [LARGE SCALE GENOMIC DNA]</scope>
    <source>
        <strain evidence="1 2">007c</strain>
    </source>
</reference>
<dbReference type="RefSeq" id="WP_051456626.1">
    <property type="nucleotide sequence ID" value="NZ_ATAX01000026.1"/>
</dbReference>
<keyword evidence="2" id="KW-1185">Reference proteome</keyword>
<dbReference type="EMBL" id="ATAX01000026">
    <property type="protein sequence ID" value="EWM53347.1"/>
    <property type="molecule type" value="Genomic_DNA"/>
</dbReference>
<dbReference type="Proteomes" id="UP000019365">
    <property type="component" value="Unassembled WGS sequence"/>
</dbReference>
<dbReference type="Pfam" id="PF07538">
    <property type="entry name" value="ChW"/>
    <property type="match status" value="3"/>
</dbReference>
<dbReference type="eggNOG" id="COG2385">
    <property type="taxonomic scope" value="Bacteria"/>
</dbReference>
<dbReference type="AlphaFoldDB" id="W7UY74"/>
<proteinExistence type="predicted"/>
<evidence type="ECO:0000313" key="1">
    <source>
        <dbReference type="EMBL" id="EWM53347.1"/>
    </source>
</evidence>
<gene>
    <name evidence="1" type="ORF">RF007C_10270</name>
</gene>
<accession>W7UY74</accession>
<protein>
    <recommendedName>
        <fullName evidence="3">Peptidase C51 domain-containing protein</fullName>
    </recommendedName>
</protein>
<name>W7UY74_RUMFL</name>
<dbReference type="SMART" id="SM00728">
    <property type="entry name" value="ChW"/>
    <property type="match status" value="3"/>
</dbReference>
<organism evidence="1 2">
    <name type="scientific">Ruminococcus flavefaciens 007c</name>
    <dbReference type="NCBI Taxonomy" id="1341157"/>
    <lineage>
        <taxon>Bacteria</taxon>
        <taxon>Bacillati</taxon>
        <taxon>Bacillota</taxon>
        <taxon>Clostridia</taxon>
        <taxon>Eubacteriales</taxon>
        <taxon>Oscillospiraceae</taxon>
        <taxon>Ruminococcus</taxon>
    </lineage>
</organism>
<dbReference type="OrthoDB" id="1905896at2"/>
<comment type="caution">
    <text evidence="1">The sequence shown here is derived from an EMBL/GenBank/DDBJ whole genome shotgun (WGS) entry which is preliminary data.</text>
</comment>
<dbReference type="InterPro" id="IPR006637">
    <property type="entry name" value="ChW"/>
</dbReference>
<evidence type="ECO:0008006" key="3">
    <source>
        <dbReference type="Google" id="ProtNLM"/>
    </source>
</evidence>